<dbReference type="InterPro" id="IPR049730">
    <property type="entry name" value="SNF2/RAD54-like_C"/>
</dbReference>
<dbReference type="InterPro" id="IPR013663">
    <property type="entry name" value="Helicase_SWF/SNF/SWI_bac"/>
</dbReference>
<dbReference type="InterPro" id="IPR014001">
    <property type="entry name" value="Helicase_ATP-bd"/>
</dbReference>
<accession>A0AAE3QPB5</accession>
<dbReference type="SMART" id="SM00487">
    <property type="entry name" value="DEXDc"/>
    <property type="match status" value="1"/>
</dbReference>
<dbReference type="Gene3D" id="3.40.50.300">
    <property type="entry name" value="P-loop containing nucleotide triphosphate hydrolases"/>
    <property type="match status" value="1"/>
</dbReference>
<organism evidence="4 5">
    <name type="scientific">Xanthocytophaga flava</name>
    <dbReference type="NCBI Taxonomy" id="3048013"/>
    <lineage>
        <taxon>Bacteria</taxon>
        <taxon>Pseudomonadati</taxon>
        <taxon>Bacteroidota</taxon>
        <taxon>Cytophagia</taxon>
        <taxon>Cytophagales</taxon>
        <taxon>Rhodocytophagaceae</taxon>
        <taxon>Xanthocytophaga</taxon>
    </lineage>
</organism>
<dbReference type="GO" id="GO:0016787">
    <property type="term" value="F:hydrolase activity"/>
    <property type="evidence" value="ECO:0007669"/>
    <property type="project" value="UniProtKB-KW"/>
</dbReference>
<dbReference type="EMBL" id="JASJOS010000009">
    <property type="protein sequence ID" value="MDJ1483012.1"/>
    <property type="molecule type" value="Genomic_DNA"/>
</dbReference>
<evidence type="ECO:0000259" key="3">
    <source>
        <dbReference type="PROSITE" id="PS51194"/>
    </source>
</evidence>
<name>A0AAE3QPB5_9BACT</name>
<proteinExistence type="predicted"/>
<reference evidence="4" key="1">
    <citation type="submission" date="2023-05" db="EMBL/GenBank/DDBJ databases">
        <authorList>
            <person name="Zhang X."/>
        </authorList>
    </citation>
    <scope>NUCLEOTIDE SEQUENCE</scope>
    <source>
        <strain evidence="4">YF14B1</strain>
    </source>
</reference>
<dbReference type="InterPro" id="IPR038718">
    <property type="entry name" value="SNF2-like_sf"/>
</dbReference>
<dbReference type="Gene3D" id="3.40.50.10810">
    <property type="entry name" value="Tandem AAA-ATPase domain"/>
    <property type="match status" value="1"/>
</dbReference>
<sequence length="1126" mass="130214">MLSENLQEYLPDTNEPHFYILEGHVLTTLTSTVIEAHSSIHTPIDTRGFFDLVPISISLDSASFSHPLIAQVTIHQQTNYIIARCTCNHSESSLCESQRQVLYNLVKRDELRIFFDDKLRHTRIRQIAIDYGLEQVTNLDKFFELEYTGRDVSIKPRMKELFPVNETSQANILEQLFSNPKSILSTPAHSAVNAKYIVVLRKHKYYDHLTVELLKTGVTREGKVKSPLESINPLDLLWTTNQTDELRFYTAIAKFQHNYDSSKSETDIEGLTALIKNPLELDFFYHDANVSSQINASSIVPVQLKVMTSEMRLSVDQKGEFFEITGQLVLEERAYALKTLQIKYDYFIQIADTLYLIANPDLLRLISFFKKHHNSLIVHQSRYERFRETILSRLENQIQIIYSYVKPATPQQLALHNFTNAPEYLIYLSDWENYVLITPVIRYGEVEVPVLSKKQIYSLDLLGKPFVVDRNETIERWFTAIIFRQHPDFMTQAGKDFFFLPKKDFLNEDWFLDVFEEWTNQNITVFGFNDIKNNSLNQNKAKISILVNSGIDWFDTTVTIRYGKEKVSLKHLLQAVRNKSKFVQLGDGTQGILPQEWIEKLASYFQAGEVVDESIRTAKVNFSLIDELYDEDMLSADVQDQLKTLRSRIAHFDTIETVPVPHDLQATLRSYQHQGLNWLHFLDEFGFGGCLADDMGLGKTIQVLAFILSQRNKVKQNTNLVVVPTSLIFNWQAEIEKFAPSIQVLTLHGAYRITNPRQFDAYEIVLTTYGTLLSDIRFLKQYSFNYVILDESQAIKNPDSQRYKAVRMLQSRNRIVLTGTPVENNTFDLYSQLSFACPGLLGTRQRFKDIYAIPIDRFKDSQRARELQKRIHPFILRRTKKQVAHELPEKTEMVIYCEMGTEQRNLYNAYTDEFRNFLLTKDEGDLTRETMHILQGLTKLRQICDSPALLSDEAYYGSTSAKLDALLEEIENKSPYHKILVFSQFVTMLDLIRTELQSRNISFAYLTGQTQNRAEQVDTFQTDEDVRVFLISMKAGGIGLNLTEADYVYLVDPWWNPAVENQAIDRCYRIGQKKNVVAVRLICPNTIEEKIMKLQDKKKDLVGDLIKTDSEMLKSLSRMDLLALLG</sequence>
<evidence type="ECO:0000313" key="4">
    <source>
        <dbReference type="EMBL" id="MDJ1483012.1"/>
    </source>
</evidence>
<dbReference type="InterPro" id="IPR000330">
    <property type="entry name" value="SNF2_N"/>
</dbReference>
<dbReference type="SMART" id="SM00490">
    <property type="entry name" value="HELICc"/>
    <property type="match status" value="1"/>
</dbReference>
<protein>
    <submittedName>
        <fullName evidence="4">SNF2-related protein</fullName>
    </submittedName>
</protein>
<dbReference type="GO" id="GO:0005524">
    <property type="term" value="F:ATP binding"/>
    <property type="evidence" value="ECO:0007669"/>
    <property type="project" value="InterPro"/>
</dbReference>
<dbReference type="Pfam" id="PF08455">
    <property type="entry name" value="SNF2_assoc"/>
    <property type="match status" value="1"/>
</dbReference>
<feature type="domain" description="Helicase ATP-binding" evidence="2">
    <location>
        <begin position="680"/>
        <end position="839"/>
    </location>
</feature>
<dbReference type="Pfam" id="PF00176">
    <property type="entry name" value="SNF2-rel_dom"/>
    <property type="match status" value="1"/>
</dbReference>
<feature type="domain" description="Helicase C-terminal" evidence="3">
    <location>
        <begin position="962"/>
        <end position="1117"/>
    </location>
</feature>
<dbReference type="InterPro" id="IPR027417">
    <property type="entry name" value="P-loop_NTPase"/>
</dbReference>
<gene>
    <name evidence="4" type="ORF">QNI16_21095</name>
</gene>
<dbReference type="PROSITE" id="PS51194">
    <property type="entry name" value="HELICASE_CTER"/>
    <property type="match status" value="1"/>
</dbReference>
<comment type="caution">
    <text evidence="4">The sequence shown here is derived from an EMBL/GenBank/DDBJ whole genome shotgun (WGS) entry which is preliminary data.</text>
</comment>
<evidence type="ECO:0000313" key="5">
    <source>
        <dbReference type="Proteomes" id="UP001241110"/>
    </source>
</evidence>
<dbReference type="CDD" id="cd18012">
    <property type="entry name" value="DEXQc_arch_SWI2_SNF2"/>
    <property type="match status" value="1"/>
</dbReference>
<dbReference type="CDD" id="cd18793">
    <property type="entry name" value="SF2_C_SNF"/>
    <property type="match status" value="1"/>
</dbReference>
<dbReference type="RefSeq" id="WP_313982486.1">
    <property type="nucleotide sequence ID" value="NZ_JASJOS010000009.1"/>
</dbReference>
<evidence type="ECO:0000256" key="1">
    <source>
        <dbReference type="ARBA" id="ARBA00022801"/>
    </source>
</evidence>
<dbReference type="AlphaFoldDB" id="A0AAE3QPB5"/>
<dbReference type="Proteomes" id="UP001241110">
    <property type="component" value="Unassembled WGS sequence"/>
</dbReference>
<dbReference type="Pfam" id="PF00271">
    <property type="entry name" value="Helicase_C"/>
    <property type="match status" value="1"/>
</dbReference>
<dbReference type="PROSITE" id="PS51192">
    <property type="entry name" value="HELICASE_ATP_BIND_1"/>
    <property type="match status" value="1"/>
</dbReference>
<dbReference type="PANTHER" id="PTHR10799">
    <property type="entry name" value="SNF2/RAD54 HELICASE FAMILY"/>
    <property type="match status" value="1"/>
</dbReference>
<dbReference type="InterPro" id="IPR001650">
    <property type="entry name" value="Helicase_C-like"/>
</dbReference>
<evidence type="ECO:0000259" key="2">
    <source>
        <dbReference type="PROSITE" id="PS51192"/>
    </source>
</evidence>
<dbReference type="SUPFAM" id="SSF52540">
    <property type="entry name" value="P-loop containing nucleoside triphosphate hydrolases"/>
    <property type="match status" value="2"/>
</dbReference>
<keyword evidence="1" id="KW-0378">Hydrolase</keyword>